<dbReference type="InterPro" id="IPR036322">
    <property type="entry name" value="WD40_repeat_dom_sf"/>
</dbReference>
<feature type="repeat" description="WD" evidence="4">
    <location>
        <begin position="61"/>
        <end position="93"/>
    </location>
</feature>
<sequence length="336" mass="37433">MGRLEEVSVARVAEVEDCSKQWSLAWHHSGGILATCGDDKIVRVWKYTPEPPFLECRTKLDASHTRAIRSVAFSHDGKFLASAAFDSTIVIYERGEDGEFEETNKLEGHESEVKCCAFSPSDEFFATCSRDKSVWFWQLDEEDDFAVSSILQPHTGDVKFVAWHPIEDLLVSCSYDFSIRFYTFDGEDWVTQQHVADAHDGTVWCAAFDAATGRRLATVGEDRVVQLWTCTATPEEGGVRSGKWQKAARYTVEGTRWPLYSVSWNAVSGLLAVSGGDETVRVLRVEGAEGEECFQEVAVYAGHEGDVNCVSWHPKDPALLATASDDGSIRLLRLEE</sequence>
<evidence type="ECO:0000256" key="4">
    <source>
        <dbReference type="PROSITE-ProRule" id="PRU00221"/>
    </source>
</evidence>
<keyword evidence="2" id="KW-0677">Repeat</keyword>
<reference evidence="5" key="1">
    <citation type="submission" date="2023-10" db="EMBL/GenBank/DDBJ databases">
        <title>Genome assembly of Pristionchus species.</title>
        <authorList>
            <person name="Yoshida K."/>
            <person name="Sommer R.J."/>
        </authorList>
    </citation>
    <scope>NUCLEOTIDE SEQUENCE</scope>
    <source>
        <strain evidence="5">RS5133</strain>
    </source>
</reference>
<dbReference type="SMART" id="SM00320">
    <property type="entry name" value="WD40"/>
    <property type="match status" value="7"/>
</dbReference>
<feature type="repeat" description="WD" evidence="4">
    <location>
        <begin position="196"/>
        <end position="228"/>
    </location>
</feature>
<evidence type="ECO:0000256" key="2">
    <source>
        <dbReference type="ARBA" id="ARBA00022737"/>
    </source>
</evidence>
<dbReference type="CDD" id="cd00200">
    <property type="entry name" value="WD40"/>
    <property type="match status" value="1"/>
</dbReference>
<dbReference type="InterPro" id="IPR001680">
    <property type="entry name" value="WD40_rpt"/>
</dbReference>
<dbReference type="PROSITE" id="PS50294">
    <property type="entry name" value="WD_REPEATS_REGION"/>
    <property type="match status" value="3"/>
</dbReference>
<dbReference type="Gene3D" id="2.130.10.10">
    <property type="entry name" value="YVTN repeat-like/Quinoprotein amine dehydrogenase"/>
    <property type="match status" value="1"/>
</dbReference>
<dbReference type="PANTHER" id="PTHR19920:SF0">
    <property type="entry name" value="CYTOSOLIC IRON-SULFUR PROTEIN ASSEMBLY PROTEIN CIAO1-RELATED"/>
    <property type="match status" value="1"/>
</dbReference>
<feature type="repeat" description="WD" evidence="4">
    <location>
        <begin position="23"/>
        <end position="46"/>
    </location>
</feature>
<dbReference type="PANTHER" id="PTHR19920">
    <property type="entry name" value="WD40 PROTEIN CIAO1"/>
    <property type="match status" value="1"/>
</dbReference>
<gene>
    <name evidence="5" type="ORF">PFISCL1PPCAC_22026</name>
</gene>
<dbReference type="InterPro" id="IPR028608">
    <property type="entry name" value="CIAO1/Cia1"/>
</dbReference>
<dbReference type="AlphaFoldDB" id="A0AAV5WLT6"/>
<name>A0AAV5WLT6_9BILA</name>
<dbReference type="Proteomes" id="UP001432322">
    <property type="component" value="Unassembled WGS sequence"/>
</dbReference>
<evidence type="ECO:0000256" key="1">
    <source>
        <dbReference type="ARBA" id="ARBA00022574"/>
    </source>
</evidence>
<dbReference type="HAMAP" id="MF_03037">
    <property type="entry name" value="ciao1"/>
    <property type="match status" value="1"/>
</dbReference>
<dbReference type="SUPFAM" id="SSF50978">
    <property type="entry name" value="WD40 repeat-like"/>
    <property type="match status" value="1"/>
</dbReference>
<dbReference type="Pfam" id="PF00400">
    <property type="entry name" value="WD40"/>
    <property type="match status" value="6"/>
</dbReference>
<evidence type="ECO:0000313" key="6">
    <source>
        <dbReference type="Proteomes" id="UP001432322"/>
    </source>
</evidence>
<comment type="caution">
    <text evidence="5">The sequence shown here is derived from an EMBL/GenBank/DDBJ whole genome shotgun (WGS) entry which is preliminary data.</text>
</comment>
<protein>
    <recommendedName>
        <fullName evidence="3">Probable cytosolic iron-sulfur protein assembly protein CIAO1 homolog</fullName>
    </recommendedName>
</protein>
<organism evidence="5 6">
    <name type="scientific">Pristionchus fissidentatus</name>
    <dbReference type="NCBI Taxonomy" id="1538716"/>
    <lineage>
        <taxon>Eukaryota</taxon>
        <taxon>Metazoa</taxon>
        <taxon>Ecdysozoa</taxon>
        <taxon>Nematoda</taxon>
        <taxon>Chromadorea</taxon>
        <taxon>Rhabditida</taxon>
        <taxon>Rhabditina</taxon>
        <taxon>Diplogasteromorpha</taxon>
        <taxon>Diplogasteroidea</taxon>
        <taxon>Neodiplogasteridae</taxon>
        <taxon>Pristionchus</taxon>
    </lineage>
</organism>
<dbReference type="GO" id="GO:0016226">
    <property type="term" value="P:iron-sulfur cluster assembly"/>
    <property type="evidence" value="ECO:0007669"/>
    <property type="project" value="UniProtKB-UniRule"/>
</dbReference>
<keyword evidence="6" id="KW-1185">Reference proteome</keyword>
<evidence type="ECO:0000256" key="3">
    <source>
        <dbReference type="HAMAP-Rule" id="MF_03037"/>
    </source>
</evidence>
<feature type="repeat" description="WD" evidence="4">
    <location>
        <begin position="300"/>
        <end position="336"/>
    </location>
</feature>
<comment type="similarity">
    <text evidence="3">Belongs to the WD repeat CIA1 family.</text>
</comment>
<feature type="repeat" description="WD" evidence="4">
    <location>
        <begin position="151"/>
        <end position="192"/>
    </location>
</feature>
<dbReference type="EMBL" id="BTSY01000005">
    <property type="protein sequence ID" value="GMT30729.1"/>
    <property type="molecule type" value="Genomic_DNA"/>
</dbReference>
<accession>A0AAV5WLT6</accession>
<dbReference type="GO" id="GO:0097361">
    <property type="term" value="C:cytosolic [4Fe-4S] assembly targeting complex"/>
    <property type="evidence" value="ECO:0007669"/>
    <property type="project" value="InterPro"/>
</dbReference>
<dbReference type="PROSITE" id="PS50082">
    <property type="entry name" value="WD_REPEATS_2"/>
    <property type="match status" value="6"/>
</dbReference>
<keyword evidence="1 4" id="KW-0853">WD repeat</keyword>
<proteinExistence type="inferred from homology"/>
<evidence type="ECO:0000313" key="5">
    <source>
        <dbReference type="EMBL" id="GMT30729.1"/>
    </source>
</evidence>
<comment type="function">
    <text evidence="3">Essential component of the cytosolic iron-sulfur (Fe/S) protein assembly machinery. Required for the maturation of extramitochondrial Fe/S proteins.</text>
</comment>
<feature type="repeat" description="WD" evidence="4">
    <location>
        <begin position="106"/>
        <end position="147"/>
    </location>
</feature>
<dbReference type="InterPro" id="IPR015943">
    <property type="entry name" value="WD40/YVTN_repeat-like_dom_sf"/>
</dbReference>